<dbReference type="PANTHER" id="PTHR42894:SF1">
    <property type="entry name" value="N-(5'-PHOSPHORIBOSYL)ANTHRANILATE ISOMERASE"/>
    <property type="match status" value="1"/>
</dbReference>
<dbReference type="Pfam" id="PF00697">
    <property type="entry name" value="PRAI"/>
    <property type="match status" value="1"/>
</dbReference>
<evidence type="ECO:0000313" key="12">
    <source>
        <dbReference type="Proteomes" id="UP000034883"/>
    </source>
</evidence>
<evidence type="ECO:0000256" key="6">
    <source>
        <dbReference type="ARBA" id="ARBA00022822"/>
    </source>
</evidence>
<evidence type="ECO:0000256" key="9">
    <source>
        <dbReference type="HAMAP-Rule" id="MF_00135"/>
    </source>
</evidence>
<dbReference type="SUPFAM" id="SSF51366">
    <property type="entry name" value="Ribulose-phoshate binding barrel"/>
    <property type="match status" value="1"/>
</dbReference>
<reference evidence="11 12" key="1">
    <citation type="submission" date="2015-03" db="EMBL/GenBank/DDBJ databases">
        <title>Genome assembly of Sandaracinus amylolyticus DSM 53668.</title>
        <authorList>
            <person name="Sharma G."/>
            <person name="Subramanian S."/>
        </authorList>
    </citation>
    <scope>NUCLEOTIDE SEQUENCE [LARGE SCALE GENOMIC DNA]</scope>
    <source>
        <strain evidence="11 12">DSM 53668</strain>
    </source>
</reference>
<proteinExistence type="inferred from homology"/>
<organism evidence="11 12">
    <name type="scientific">Sandaracinus amylolyticus</name>
    <dbReference type="NCBI Taxonomy" id="927083"/>
    <lineage>
        <taxon>Bacteria</taxon>
        <taxon>Pseudomonadati</taxon>
        <taxon>Myxococcota</taxon>
        <taxon>Polyangia</taxon>
        <taxon>Polyangiales</taxon>
        <taxon>Sandaracinaceae</taxon>
        <taxon>Sandaracinus</taxon>
    </lineage>
</organism>
<dbReference type="GO" id="GO:0000162">
    <property type="term" value="P:L-tryptophan biosynthetic process"/>
    <property type="evidence" value="ECO:0007669"/>
    <property type="project" value="UniProtKB-UniRule"/>
</dbReference>
<dbReference type="KEGG" id="samy:DB32_000832"/>
<dbReference type="Proteomes" id="UP000034883">
    <property type="component" value="Chromosome"/>
</dbReference>
<dbReference type="EC" id="5.3.1.24" evidence="3 9"/>
<evidence type="ECO:0000256" key="7">
    <source>
        <dbReference type="ARBA" id="ARBA00023141"/>
    </source>
</evidence>
<evidence type="ECO:0000256" key="2">
    <source>
        <dbReference type="ARBA" id="ARBA00004664"/>
    </source>
</evidence>
<keyword evidence="6 9" id="KW-0822">Tryptophan biosynthesis</keyword>
<evidence type="ECO:0000256" key="1">
    <source>
        <dbReference type="ARBA" id="ARBA00001164"/>
    </source>
</evidence>
<dbReference type="OrthoDB" id="9796196at2"/>
<dbReference type="PANTHER" id="PTHR42894">
    <property type="entry name" value="N-(5'-PHOSPHORIBOSYL)ANTHRANILATE ISOMERASE"/>
    <property type="match status" value="1"/>
</dbReference>
<keyword evidence="12" id="KW-1185">Reference proteome</keyword>
<dbReference type="GO" id="GO:0004640">
    <property type="term" value="F:phosphoribosylanthranilate isomerase activity"/>
    <property type="evidence" value="ECO:0007669"/>
    <property type="project" value="UniProtKB-UniRule"/>
</dbReference>
<gene>
    <name evidence="9" type="primary">trpF</name>
    <name evidence="11" type="ORF">DB32_000832</name>
</gene>
<dbReference type="UniPathway" id="UPA00035">
    <property type="reaction ID" value="UER00042"/>
</dbReference>
<accession>A0A0F6VZW5</accession>
<dbReference type="EMBL" id="CP011125">
    <property type="protein sequence ID" value="AKF03683.1"/>
    <property type="molecule type" value="Genomic_DNA"/>
</dbReference>
<dbReference type="AlphaFoldDB" id="A0A0F6VZW5"/>
<comment type="catalytic activity">
    <reaction evidence="1 9">
        <text>N-(5-phospho-beta-D-ribosyl)anthranilate = 1-(2-carboxyphenylamino)-1-deoxy-D-ribulose 5-phosphate</text>
        <dbReference type="Rhea" id="RHEA:21540"/>
        <dbReference type="ChEBI" id="CHEBI:18277"/>
        <dbReference type="ChEBI" id="CHEBI:58613"/>
        <dbReference type="EC" id="5.3.1.24"/>
    </reaction>
</comment>
<keyword evidence="7 9" id="KW-0057">Aromatic amino acid biosynthesis</keyword>
<keyword evidence="8 9" id="KW-0413">Isomerase</keyword>
<name>A0A0F6VZW5_9BACT</name>
<evidence type="ECO:0000256" key="4">
    <source>
        <dbReference type="ARBA" id="ARBA00022272"/>
    </source>
</evidence>
<dbReference type="HAMAP" id="MF_00135">
    <property type="entry name" value="PRAI"/>
    <property type="match status" value="1"/>
</dbReference>
<dbReference type="InterPro" id="IPR011060">
    <property type="entry name" value="RibuloseP-bd_barrel"/>
</dbReference>
<dbReference type="Gene3D" id="3.20.20.70">
    <property type="entry name" value="Aldolase class I"/>
    <property type="match status" value="1"/>
</dbReference>
<evidence type="ECO:0000256" key="3">
    <source>
        <dbReference type="ARBA" id="ARBA00012572"/>
    </source>
</evidence>
<protein>
    <recommendedName>
        <fullName evidence="4 9">N-(5'-phosphoribosyl)anthranilate isomerase</fullName>
        <shortName evidence="9">PRAI</shortName>
        <ecNumber evidence="3 9">5.3.1.24</ecNumber>
    </recommendedName>
</protein>
<comment type="similarity">
    <text evidence="9">Belongs to the TrpF family.</text>
</comment>
<dbReference type="InterPro" id="IPR044643">
    <property type="entry name" value="TrpF_fam"/>
</dbReference>
<dbReference type="STRING" id="927083.DB32_000832"/>
<evidence type="ECO:0000256" key="5">
    <source>
        <dbReference type="ARBA" id="ARBA00022605"/>
    </source>
</evidence>
<sequence>MRLPRRADGRPLIKVCCVRDEEDADRALAGGADLLGLVGRMPSGPGPIDDVTIARVARHVADRAIAILLTSERTPDAIAAHVDRTGVRAVQIVDTPSPDALVALRAMLPSLVLVPVIHVQDARDVDVARALDETGAADAILLDSGRPSAAIPELGGTGRVHDWSLSAAIVRACRAPVLLAGGLRPDNVGDALAQVRPAGFDVCSGLRTTDGALVPERLARFAAAIV</sequence>
<dbReference type="InterPro" id="IPR013785">
    <property type="entry name" value="Aldolase_TIM"/>
</dbReference>
<comment type="pathway">
    <text evidence="2 9">Amino-acid biosynthesis; L-tryptophan biosynthesis; L-tryptophan from chorismate: step 3/5.</text>
</comment>
<keyword evidence="5 9" id="KW-0028">Amino-acid biosynthesis</keyword>
<evidence type="ECO:0000256" key="8">
    <source>
        <dbReference type="ARBA" id="ARBA00023235"/>
    </source>
</evidence>
<dbReference type="InterPro" id="IPR001240">
    <property type="entry name" value="PRAI_dom"/>
</dbReference>
<dbReference type="RefSeq" id="WP_053231116.1">
    <property type="nucleotide sequence ID" value="NZ_CP011125.1"/>
</dbReference>
<feature type="domain" description="N-(5'phosphoribosyl) anthranilate isomerase (PRAI)" evidence="10">
    <location>
        <begin position="117"/>
        <end position="212"/>
    </location>
</feature>
<evidence type="ECO:0000313" key="11">
    <source>
        <dbReference type="EMBL" id="AKF03683.1"/>
    </source>
</evidence>
<evidence type="ECO:0000259" key="10">
    <source>
        <dbReference type="Pfam" id="PF00697"/>
    </source>
</evidence>
<dbReference type="CDD" id="cd00405">
    <property type="entry name" value="PRAI"/>
    <property type="match status" value="1"/>
</dbReference>